<evidence type="ECO:0000256" key="7">
    <source>
        <dbReference type="SAM" id="MobiDB-lite"/>
    </source>
</evidence>
<feature type="coiled-coil region" evidence="6">
    <location>
        <begin position="2501"/>
        <end position="2535"/>
    </location>
</feature>
<keyword evidence="4 8" id="KW-0732">Signal</keyword>
<feature type="coiled-coil region" evidence="6">
    <location>
        <begin position="2010"/>
        <end position="2044"/>
    </location>
</feature>
<evidence type="ECO:0000256" key="6">
    <source>
        <dbReference type="SAM" id="Coils"/>
    </source>
</evidence>
<feature type="region of interest" description="Disordered" evidence="7">
    <location>
        <begin position="37"/>
        <end position="98"/>
    </location>
</feature>
<feature type="region of interest" description="Disordered" evidence="7">
    <location>
        <begin position="879"/>
        <end position="898"/>
    </location>
</feature>
<accession>A0A848F2G3</accession>
<dbReference type="EMBL" id="JABBLX010000034">
    <property type="protein sequence ID" value="NMK98240.1"/>
    <property type="molecule type" value="Genomic_DNA"/>
</dbReference>
<feature type="compositionally biased region" description="Basic and acidic residues" evidence="7">
    <location>
        <begin position="166"/>
        <end position="177"/>
    </location>
</feature>
<feature type="region of interest" description="Disordered" evidence="7">
    <location>
        <begin position="145"/>
        <end position="210"/>
    </location>
</feature>
<feature type="region of interest" description="Disordered" evidence="7">
    <location>
        <begin position="3639"/>
        <end position="3676"/>
    </location>
</feature>
<evidence type="ECO:0000313" key="10">
    <source>
        <dbReference type="EMBL" id="NMK98240.1"/>
    </source>
</evidence>
<feature type="coiled-coil region" evidence="6">
    <location>
        <begin position="3131"/>
        <end position="3203"/>
    </location>
</feature>
<dbReference type="RefSeq" id="WP_168993576.1">
    <property type="nucleotide sequence ID" value="NZ_JABBLX010000034.1"/>
</dbReference>
<protein>
    <submittedName>
        <fullName evidence="10">DUF1542 domain-containing protein</fullName>
    </submittedName>
</protein>
<evidence type="ECO:0000256" key="3">
    <source>
        <dbReference type="ARBA" id="ARBA00022525"/>
    </source>
</evidence>
<feature type="coiled-coil region" evidence="6">
    <location>
        <begin position="635"/>
        <end position="676"/>
    </location>
</feature>
<proteinExistence type="predicted"/>
<evidence type="ECO:0000256" key="1">
    <source>
        <dbReference type="ARBA" id="ARBA00004168"/>
    </source>
</evidence>
<dbReference type="NCBIfam" id="TIGR04263">
    <property type="entry name" value="SasC_Mrp_aggreg"/>
    <property type="match status" value="1"/>
</dbReference>
<evidence type="ECO:0000256" key="5">
    <source>
        <dbReference type="ARBA" id="ARBA00023088"/>
    </source>
</evidence>
<dbReference type="InterPro" id="IPR026359">
    <property type="entry name" value="SasC/FmtB_aggreg_dom"/>
</dbReference>
<keyword evidence="6" id="KW-0175">Coiled coil</keyword>
<dbReference type="NCBIfam" id="TIGR01167">
    <property type="entry name" value="LPXTG_anchor"/>
    <property type="match status" value="1"/>
</dbReference>
<feature type="coiled-coil region" evidence="6">
    <location>
        <begin position="796"/>
        <end position="841"/>
    </location>
</feature>
<keyword evidence="5" id="KW-0572">Peptidoglycan-anchor</keyword>
<comment type="subcellular location">
    <subcellularLocation>
        <location evidence="1">Secreted</location>
        <location evidence="1">Cell wall</location>
        <topology evidence="1">Peptidoglycan-anchor</topology>
    </subcellularLocation>
</comment>
<dbReference type="InterPro" id="IPR019931">
    <property type="entry name" value="LPXTG_anchor"/>
</dbReference>
<comment type="caution">
    <text evidence="10">The sequence shown here is derived from an EMBL/GenBank/DDBJ whole genome shotgun (WGS) entry which is preliminary data.</text>
</comment>
<feature type="coiled-coil region" evidence="6">
    <location>
        <begin position="2182"/>
        <end position="2227"/>
    </location>
</feature>
<reference evidence="10 11" key="1">
    <citation type="submission" date="2020-04" db="EMBL/GenBank/DDBJ databases">
        <title>The Epidemiology and Molecular Characteristics of Linezolid-Resistant Staphylococcus capitis in Huashan Hospital, Shanghai.</title>
        <authorList>
            <person name="Ding L."/>
            <person name="Li P."/>
            <person name="Yang Y."/>
            <person name="Lin D."/>
            <person name="Xu X."/>
        </authorList>
    </citation>
    <scope>NUCLEOTIDE SEQUENCE [LARGE SCALE GENOMIC DNA]</scope>
    <source>
        <strain evidence="10 11">12-86</strain>
    </source>
</reference>
<evidence type="ECO:0000256" key="2">
    <source>
        <dbReference type="ARBA" id="ARBA00022512"/>
    </source>
</evidence>
<feature type="coiled-coil region" evidence="6">
    <location>
        <begin position="2823"/>
        <end position="2850"/>
    </location>
</feature>
<feature type="compositionally biased region" description="Polar residues" evidence="7">
    <location>
        <begin position="3639"/>
        <end position="3665"/>
    </location>
</feature>
<feature type="compositionally biased region" description="Basic and acidic residues" evidence="7">
    <location>
        <begin position="145"/>
        <end position="158"/>
    </location>
</feature>
<feature type="signal peptide" evidence="8">
    <location>
        <begin position="1"/>
        <end position="37"/>
    </location>
</feature>
<sequence length="3703" mass="407238">MNLFRKQKFSIRKFNIGIFSALIATVTFLAHPSQASASELDSTQPESSEGTVQNGSGQNVSTEESSAQLNNDVIQGDNKPSTTHLEQSDNLNNSQITGNTLDQTQSLTNNESNELENETNTLATNTNSTIDENAIHVDNTTQHHLEAKTNDKSSKDAKNTSNPITHDTKVVREESNLPKKRSRRDLPAGDSNNANTATTINDPNLSNTGTNSIKTTLTFDDLGITTSNNRHKPEVKVLNELKGFKMINGGSVGLVNSELERTNVFHSGDPRNYQASGNVLVLGRSRGTDVNDHGGFNGVEKDFTVNPNSELMFGFNTMPANNGKGGTYLIVKNADNDKQIVKQDVQDGGIWRLVKIPDNVNRVKVQFLPNNDIMTDTRRVALLKDGYKYYSLIDSIDIATGSHLKVLPKENNDAVKNNKQFEVSTRIENDGNFAAALDTNKLIYTVKLPENFEYIDDSTVATFVNGNMPNTTIKPLSVNYNRQTNTLTFTSNGVNKSSSNQEDAKFLPNKILNIKYKLRPVNIPTPRQVTVNQSITYKTYAQYYLNTNDNTVTAQQTPFTIDVKMNKDDLEEQVNKEVIPSNYTLASFNAYKNLKAQAQTILEEEANNKPINERVSQAEIDSLLHQLQNTLINRVDAAQEINNKAQDMSDEAEANNELTTEEKEALTERIDNDKNEILSKIDDQTTDEGVEQVKNTGLTTLAADTPQPVIKPKAREAINNKVTDQKALINQNNEATHEEKNVAIQKVDNHSSESLQKIGEAETESTVNAARDEGINNISSDIPNPQQKAEARRIINQKAQDKITEINQNTQATQDERNIALNNVNQAKTQALQNIQNANTNNDVTNAKDAAINTINQLSVNPVKRKQAINELNTVAQQQKQNIQRNNEATTEEKTEAESKVERELAQATQNINSASTNNEVDQAKTSGQNAINLANPNTTVKRIAREAVENKVTSQIQQINANNKATNEEKETAINNVYAHKQEALNNVTNAHSNSDVKNVQQDGINTINLDQPNAVKKDQAILELSQKAQERKATLNQTPDATDEEKNAANTKVDQALNDGIQQINRSTSNNDVDNAKTNATQTIDNINVDVLKKPQAKEEIASKVNDKQREITNDNEGTTEEKQSAIESVNQAKVEADSGISQAQTNTEVEKAKNAGLSNIGNIHPVFNKKQQARAKINEKFKTKQDQINQTPNATQEEKNEALTKLTQAKDAVLQTISNSQSNDNVDQAQTNGIQTLDGINTTVNKKPQAKESINHVAQNHNNEIDLNNNATTEEKDDAKNLVNAAITNINNNIDNADTDAQVDSAVANGTQTINSITPATTVKTNAKNEIAKKAESIIAKNQTSPDATDEEKAEANSKVEEAKAEANSNIQIAKSNEQVKEAKDNGLNKINEISPTTTIKSEARKAVQNKVNEQIGLIKATPDATDEEKATAIAKVNSELAKVQQQINTEHTSQGVNSVKANAMTAIEQITAQAIEKETARDAVKQKANEQTDVINNNNNSTEEEKVEAIGRINNAKQEALDNINSATMNQAVTSAKNEGINNINLIQSSTSTKTNAKSDIDRKLSEQIENINQHQTATTEEKDTAVQLANQKANEAKNNIQTATDNEGVAQAKTNGISAINNIEPNAQQKLTAKKDIETKVTEQNRVIDNTTNATDEEKQEAKNRVKTEENTGNQNIDQAQTNQQVIDAKTTTIDTINTIIPNVTKKPTANREIDAKFEQLKQAINSTPDATTDEKNEAIQRLIEKKDESKNLISQATKDAQVDQNKENGIHELETIHAHPTKKAEAIHAVQEKVKSQNDLITNNNDATDEEKEVAKNLLEASKIKTISSINQAQTNAQVDNAKNKGMDEMSLIHPATTTKTDAKTALDQKAQQQDTIINGNNDATDEEKAKARELVEQAKTEAKNNINSDHTTIDVNNEKTKGIQKIAEIHPATTVKSNAKQELQNKADDQIAQITNTPNATQEEKQDAITEVNTSLAQANQNINQAHSTEEVKRAKGDGINSINDIHAKVNKKQSAINELKQKANEQKQLILANNNATDDEKNAAQAQVDAKLAEEIQNVNNADTNDQVDNVKSKAITAISAINAQPHKRQDAINSLIAQAESKKADIRNNSQATTEEKNTATQSIEVALTKAKAEISNAQTNAVVDEKLEAGKQSLQQIEVSTVTKTTAKADVANAINNKREQININRQATTEEKDEALNQLKQEETKANNAIDSASANQNVNDAKTQYLASIENIQPNIVKKPASNDVINNKVTEQTKLINNNQEATSEEKQAALTKLETAKTSALQNINQASTNDEVQAAENTGVAEIGKIVPETTVKQAAKQGIEQTTQNQINKINDNNNSTFEEKAVAINKVNIAKNEALNNITNATTTQLVQDAKNSGTIVITGINPDTSVKANAIQALSTEAKNKNDLIDQTPNATAEEMEEANNKVDSIQEKANANIGKANTTDEVNQIKAKAIQDMKAVQTEVVKKQNVKEQLSQLGENQKQVINSNTEATKDEKDEAIERLNNELNTSTTQINNASHNSEVDGILNNSRPKIEAITPQARKKRSAIDEIGAKVNAQNSEVDKNKEATLEERNDALNKINQAYEEGKANIKNAQTNDEVDNAKNSSIQKIALIQPSTEVRANARKALKAKADEQNALIDSNRNATTEEKLEAKELVEQELNSSNYRLKHADTNQDVQNIISEDSKAIANIQPSTDVKDRAKADVVAKSNEKQNEIVNNTEATTEEKEVASQQLQQVTDRTNNSIGLAQDTDQVNVEKNKGIESIKDIQPIIIKKPAARVELDKALKRKQNEVNQLPNATTDELQQALNHLDQFVQEAKTNINQAQTNAQVDQAKENGTNSINTFEPVIGVKQNAIDAINNAKQEKIDRISQAFSATQEEKDKASQFVNEEAQKAIELINKAQTNSQVTEAKDNVINTIKQFEPEYHKKRNAILKLYDIVDAQEAIINAVPDATEDEKQNAIDKVEQLLHATKKEIGLASDNAGVDDIYNNISEQIKTIFPEVVSKSNARTILNNLANQLIKTFENTPDVTTEERDDAINHVKNQLSAVLGAIDKDTRDVQVAQEKVFGLNDLNNIVINVIQKPTARKAINTKADEIKLSINNTPNATDEEKQNALDKVHAIVNDAQNKIREAKADSEVMVAKTDAISLLSVINPEVQVKPFALDEIQQQANNQKSKINNNSEVTKEEKDAAILLVDDLIKQSEVRLDAATKNQQVEDIKNDIINKILNIEPTNSIKPAALKQILAKLDAQKAFISENNDATDEEKAVAIDKLVEASSEYAAKIDDAKTNDEVEAVKNQSIKDIESILSLISKKPQAKLEVQQKAEEIKTTINSNKDATTEEKNAALKTLDELINEADESILSAHTNEEVDKAKALALPKIEAVKVTTEVKPQAKAQIQDVANKKKNEFEKFEDATVEEKQEVLNKLAETVNTINLAIQDSEANADVSKSLHDGLAKLDLIQINAHKKSDAKSYLHQQLSAKIHAVEANSDATVEEKQAFISKLKALVNRIHMQVNDSETNEEVDNSLNNFKVEFEKLKLQTHKKANAKRIIQNKADEIIRNIEDNDKVSYQAKLAAKNLISQILNDSFKEIEDANDNKTVDEVVKQTITKLEAIKVKEDKLNSMESTHQTEQNNKCDNVNGSNNNQHTINELPDTGETDYSGPLAGAALLSGLALLSTRKNKKDKKS</sequence>
<evidence type="ECO:0000256" key="4">
    <source>
        <dbReference type="ARBA" id="ARBA00022729"/>
    </source>
</evidence>
<organism evidence="10 11">
    <name type="scientific">Staphylococcus capitis</name>
    <dbReference type="NCBI Taxonomy" id="29388"/>
    <lineage>
        <taxon>Bacteria</taxon>
        <taxon>Bacillati</taxon>
        <taxon>Bacillota</taxon>
        <taxon>Bacilli</taxon>
        <taxon>Bacillales</taxon>
        <taxon>Staphylococcaceae</taxon>
        <taxon>Staphylococcus</taxon>
    </lineage>
</organism>
<feature type="coiled-coil region" evidence="6">
    <location>
        <begin position="1360"/>
        <end position="1389"/>
    </location>
</feature>
<evidence type="ECO:0000256" key="8">
    <source>
        <dbReference type="SAM" id="SignalP"/>
    </source>
</evidence>
<gene>
    <name evidence="10" type="ORF">HHM13_09070</name>
</gene>
<feature type="compositionally biased region" description="Polar residues" evidence="7">
    <location>
        <begin position="190"/>
        <end position="210"/>
    </location>
</feature>
<keyword evidence="3" id="KW-0964">Secreted</keyword>
<dbReference type="PROSITE" id="PS50847">
    <property type="entry name" value="GRAM_POS_ANCHORING"/>
    <property type="match status" value="1"/>
</dbReference>
<dbReference type="Proteomes" id="UP000550736">
    <property type="component" value="Unassembled WGS sequence"/>
</dbReference>
<dbReference type="Pfam" id="PF07564">
    <property type="entry name" value="DUF1542"/>
    <property type="match status" value="39"/>
</dbReference>
<feature type="coiled-coil region" evidence="6">
    <location>
        <begin position="2581"/>
        <end position="2612"/>
    </location>
</feature>
<dbReference type="InterPro" id="IPR011439">
    <property type="entry name" value="DUF1542"/>
</dbReference>
<feature type="coiled-coil region" evidence="6">
    <location>
        <begin position="1489"/>
        <end position="1523"/>
    </location>
</feature>
<dbReference type="NCBIfam" id="TIGR01168">
    <property type="entry name" value="YSIRK_signal"/>
    <property type="match status" value="1"/>
</dbReference>
<feature type="compositionally biased region" description="Basic and acidic residues" evidence="7">
    <location>
        <begin position="1661"/>
        <end position="1675"/>
    </location>
</feature>
<name>A0A848F2G3_STACP</name>
<dbReference type="Pfam" id="PF04650">
    <property type="entry name" value="YSIRK_signal"/>
    <property type="match status" value="1"/>
</dbReference>
<feature type="chain" id="PRO_5033029360" evidence="8">
    <location>
        <begin position="38"/>
        <end position="3703"/>
    </location>
</feature>
<feature type="region of interest" description="Disordered" evidence="7">
    <location>
        <begin position="1655"/>
        <end position="1681"/>
    </location>
</feature>
<dbReference type="InterPro" id="IPR005877">
    <property type="entry name" value="YSIRK_signal_dom"/>
</dbReference>
<keyword evidence="2" id="KW-0134">Cell wall</keyword>
<feature type="domain" description="Gram-positive cocci surface proteins LPxTG" evidence="9">
    <location>
        <begin position="3668"/>
        <end position="3703"/>
    </location>
</feature>
<evidence type="ECO:0000313" key="11">
    <source>
        <dbReference type="Proteomes" id="UP000550736"/>
    </source>
</evidence>
<evidence type="ECO:0000259" key="9">
    <source>
        <dbReference type="PROSITE" id="PS50847"/>
    </source>
</evidence>
<dbReference type="Pfam" id="PF00746">
    <property type="entry name" value="Gram_pos_anchor"/>
    <property type="match status" value="1"/>
</dbReference>